<dbReference type="AlphaFoldDB" id="A0A2T0RZT5"/>
<accession>A0A2T0RZT5</accession>
<keyword evidence="5 20" id="KW-0997">Cell inner membrane</keyword>
<evidence type="ECO:0000256" key="14">
    <source>
        <dbReference type="ARBA" id="ARBA00023288"/>
    </source>
</evidence>
<evidence type="ECO:0000256" key="5">
    <source>
        <dbReference type="ARBA" id="ARBA00022519"/>
    </source>
</evidence>
<dbReference type="PANTHER" id="PTHR30040:SF2">
    <property type="entry name" value="FAD:PROTEIN FMN TRANSFERASE"/>
    <property type="match status" value="1"/>
</dbReference>
<evidence type="ECO:0000313" key="22">
    <source>
        <dbReference type="Proteomes" id="UP000239480"/>
    </source>
</evidence>
<keyword evidence="4" id="KW-1003">Cell membrane</keyword>
<proteinExistence type="inferred from homology"/>
<dbReference type="PANTHER" id="PTHR30040">
    <property type="entry name" value="THIAMINE BIOSYNTHESIS LIPOPROTEIN APBE"/>
    <property type="match status" value="1"/>
</dbReference>
<dbReference type="InterPro" id="IPR024932">
    <property type="entry name" value="ApbE"/>
</dbReference>
<dbReference type="InterPro" id="IPR003374">
    <property type="entry name" value="ApbE-like_sf"/>
</dbReference>
<evidence type="ECO:0000256" key="10">
    <source>
        <dbReference type="ARBA" id="ARBA00022827"/>
    </source>
</evidence>
<comment type="catalytic activity">
    <reaction evidence="16 18 20">
        <text>L-threonyl-[protein] + FAD = FMN-L-threonyl-[protein] + AMP + H(+)</text>
        <dbReference type="Rhea" id="RHEA:36847"/>
        <dbReference type="Rhea" id="RHEA-COMP:11060"/>
        <dbReference type="Rhea" id="RHEA-COMP:11061"/>
        <dbReference type="ChEBI" id="CHEBI:15378"/>
        <dbReference type="ChEBI" id="CHEBI:30013"/>
        <dbReference type="ChEBI" id="CHEBI:57692"/>
        <dbReference type="ChEBI" id="CHEBI:74257"/>
        <dbReference type="ChEBI" id="CHEBI:456215"/>
        <dbReference type="EC" id="2.7.1.180"/>
    </reaction>
</comment>
<evidence type="ECO:0000256" key="20">
    <source>
        <dbReference type="RuleBase" id="RU363002"/>
    </source>
</evidence>
<evidence type="ECO:0000256" key="12">
    <source>
        <dbReference type="ARBA" id="ARBA00023136"/>
    </source>
</evidence>
<dbReference type="EC" id="2.7.1.180" evidence="2 18"/>
<name>A0A2T0RZT5_9RHOB</name>
<evidence type="ECO:0000256" key="15">
    <source>
        <dbReference type="ARBA" id="ARBA00031306"/>
    </source>
</evidence>
<keyword evidence="8 18" id="KW-0479">Metal-binding</keyword>
<dbReference type="SUPFAM" id="SSF143631">
    <property type="entry name" value="ApbE-like"/>
    <property type="match status" value="1"/>
</dbReference>
<reference evidence="21 22" key="1">
    <citation type="submission" date="2018-03" db="EMBL/GenBank/DDBJ databases">
        <title>Genomic Encyclopedia of Archaeal and Bacterial Type Strains, Phase II (KMG-II): from individual species to whole genera.</title>
        <authorList>
            <person name="Goeker M."/>
        </authorList>
    </citation>
    <scope>NUCLEOTIDE SEQUENCE [LARGE SCALE GENOMIC DNA]</scope>
    <source>
        <strain evidence="21 22">DSM 29328</strain>
    </source>
</reference>
<keyword evidence="13" id="KW-0564">Palmitate</keyword>
<dbReference type="PROSITE" id="PS51257">
    <property type="entry name" value="PROKAR_LIPOPROTEIN"/>
    <property type="match status" value="1"/>
</dbReference>
<evidence type="ECO:0000256" key="6">
    <source>
        <dbReference type="ARBA" id="ARBA00022630"/>
    </source>
</evidence>
<evidence type="ECO:0000256" key="2">
    <source>
        <dbReference type="ARBA" id="ARBA00011955"/>
    </source>
</evidence>
<keyword evidence="11 18" id="KW-0460">Magnesium</keyword>
<organism evidence="21 22">
    <name type="scientific">Aliiruegeria haliotis</name>
    <dbReference type="NCBI Taxonomy" id="1280846"/>
    <lineage>
        <taxon>Bacteria</taxon>
        <taxon>Pseudomonadati</taxon>
        <taxon>Pseudomonadota</taxon>
        <taxon>Alphaproteobacteria</taxon>
        <taxon>Rhodobacterales</taxon>
        <taxon>Roseobacteraceae</taxon>
        <taxon>Aliiruegeria</taxon>
    </lineage>
</organism>
<comment type="cofactor">
    <cofactor evidence="19">
        <name>Mg(2+)</name>
        <dbReference type="ChEBI" id="CHEBI:18420"/>
    </cofactor>
    <cofactor evidence="19">
        <name>Mn(2+)</name>
        <dbReference type="ChEBI" id="CHEBI:29035"/>
    </cofactor>
    <text evidence="19">Magnesium. Can also use manganese.</text>
</comment>
<dbReference type="PIRSF" id="PIRSF006268">
    <property type="entry name" value="ApbE"/>
    <property type="match status" value="1"/>
</dbReference>
<comment type="function">
    <text evidence="20">Flavin transferase that catalyzes the transfer of the FMN moiety of FAD and its covalent binding to the hydroxyl group of a threonine residue in a target flavoprotein.</text>
</comment>
<evidence type="ECO:0000256" key="1">
    <source>
        <dbReference type="ARBA" id="ARBA00008282"/>
    </source>
</evidence>
<keyword evidence="7 18" id="KW-0808">Transferase</keyword>
<gene>
    <name evidence="21" type="ORF">CLV78_101785</name>
</gene>
<keyword evidence="12" id="KW-0472">Membrane</keyword>
<evidence type="ECO:0000256" key="13">
    <source>
        <dbReference type="ARBA" id="ARBA00023139"/>
    </source>
</evidence>
<comment type="subcellular location">
    <subcellularLocation>
        <location evidence="17 20">Cell inner membrane</location>
        <topology evidence="17 20">Lipid-anchor</topology>
        <orientation evidence="17 20">Periplasmic side</orientation>
    </subcellularLocation>
</comment>
<dbReference type="Pfam" id="PF02424">
    <property type="entry name" value="ApbE"/>
    <property type="match status" value="1"/>
</dbReference>
<evidence type="ECO:0000256" key="7">
    <source>
        <dbReference type="ARBA" id="ARBA00022679"/>
    </source>
</evidence>
<evidence type="ECO:0000256" key="4">
    <source>
        <dbReference type="ARBA" id="ARBA00022475"/>
    </source>
</evidence>
<keyword evidence="9" id="KW-0732">Signal</keyword>
<dbReference type="Gene3D" id="3.10.520.10">
    <property type="entry name" value="ApbE-like domains"/>
    <property type="match status" value="1"/>
</dbReference>
<protein>
    <recommendedName>
        <fullName evidence="3 18">FAD:protein FMN transferase</fullName>
        <ecNumber evidence="2 18">2.7.1.180</ecNumber>
    </recommendedName>
    <alternativeName>
        <fullName evidence="15 18">Flavin transferase</fullName>
    </alternativeName>
</protein>
<keyword evidence="10 18" id="KW-0274">FAD</keyword>
<keyword evidence="6 18" id="KW-0285">Flavoprotein</keyword>
<dbReference type="FunFam" id="3.10.520.10:FF:000001">
    <property type="entry name" value="FAD:protein FMN transferase"/>
    <property type="match status" value="1"/>
</dbReference>
<evidence type="ECO:0000256" key="19">
    <source>
        <dbReference type="PIRSR" id="PIRSR006268-2"/>
    </source>
</evidence>
<dbReference type="OrthoDB" id="9778595at2"/>
<evidence type="ECO:0000313" key="21">
    <source>
        <dbReference type="EMBL" id="PRY26684.1"/>
    </source>
</evidence>
<dbReference type="Proteomes" id="UP000239480">
    <property type="component" value="Unassembled WGS sequence"/>
</dbReference>
<dbReference type="GO" id="GO:0016740">
    <property type="term" value="F:transferase activity"/>
    <property type="evidence" value="ECO:0007669"/>
    <property type="project" value="UniProtKB-UniRule"/>
</dbReference>
<evidence type="ECO:0000256" key="11">
    <source>
        <dbReference type="ARBA" id="ARBA00022842"/>
    </source>
</evidence>
<keyword evidence="22" id="KW-1185">Reference proteome</keyword>
<evidence type="ECO:0000256" key="16">
    <source>
        <dbReference type="ARBA" id="ARBA00048540"/>
    </source>
</evidence>
<feature type="binding site" evidence="19">
    <location>
        <position position="295"/>
    </location>
    <ligand>
        <name>Mg(2+)</name>
        <dbReference type="ChEBI" id="CHEBI:18420"/>
    </ligand>
</feature>
<evidence type="ECO:0000256" key="8">
    <source>
        <dbReference type="ARBA" id="ARBA00022723"/>
    </source>
</evidence>
<feature type="binding site" evidence="19">
    <location>
        <position position="291"/>
    </location>
    <ligand>
        <name>Mg(2+)</name>
        <dbReference type="ChEBI" id="CHEBI:18420"/>
    </ligand>
</feature>
<keyword evidence="14 20" id="KW-0449">Lipoprotein</keyword>
<comment type="similarity">
    <text evidence="1 18 20">Belongs to the ApbE family.</text>
</comment>
<comment type="caution">
    <text evidence="21">The sequence shown here is derived from an EMBL/GenBank/DDBJ whole genome shotgun (WGS) entry which is preliminary data.</text>
</comment>
<sequence length="345" mass="36983">MRLSVLVSLALVVPMTSGCFFGEDEPIVLRLSGETMGTTYNVVAVDVPEEVTETELSVAVEETLARVNSSMSNWDKDSEVSRFNRDSGTEPFEVSAEFAHVMAAANEVHALSEGKFDVTLFPLIELWGFGAKKPGEPIPSDAEIEAALENVGQADLVTLDGQMLQKAAEPVSVNLSAIAKGYGNDAVAETLRGFGIERYLVEIGGDLVATGQNDKGEPWKIGIETPDAGSTAVEMILPVSDLGMATSGDYRNFFEEDGVRYSHLIDPTTGRPITHRATSVTVLAENGMMADALATAMMVLGEVDGMRVAEANDLAVFFISRAEAGADEDYVKTSSPAFEKLREKD</sequence>
<evidence type="ECO:0000256" key="17">
    <source>
        <dbReference type="ARBA" id="ARBA00060485"/>
    </source>
</evidence>
<evidence type="ECO:0000256" key="9">
    <source>
        <dbReference type="ARBA" id="ARBA00022729"/>
    </source>
</evidence>
<dbReference type="GO" id="GO:0005886">
    <property type="term" value="C:plasma membrane"/>
    <property type="evidence" value="ECO:0007669"/>
    <property type="project" value="UniProtKB-SubCell"/>
</dbReference>
<evidence type="ECO:0000256" key="18">
    <source>
        <dbReference type="PIRNR" id="PIRNR006268"/>
    </source>
</evidence>
<feature type="binding site" evidence="19">
    <location>
        <position position="177"/>
    </location>
    <ligand>
        <name>Mg(2+)</name>
        <dbReference type="ChEBI" id="CHEBI:18420"/>
    </ligand>
</feature>
<dbReference type="GO" id="GO:0046872">
    <property type="term" value="F:metal ion binding"/>
    <property type="evidence" value="ECO:0007669"/>
    <property type="project" value="UniProtKB-UniRule"/>
</dbReference>
<evidence type="ECO:0000256" key="3">
    <source>
        <dbReference type="ARBA" id="ARBA00016337"/>
    </source>
</evidence>
<dbReference type="EMBL" id="PVTD01000001">
    <property type="protein sequence ID" value="PRY26684.1"/>
    <property type="molecule type" value="Genomic_DNA"/>
</dbReference>
<dbReference type="RefSeq" id="WP_106203417.1">
    <property type="nucleotide sequence ID" value="NZ_PVTD01000001.1"/>
</dbReference>